<evidence type="ECO:0000313" key="2">
    <source>
        <dbReference type="EMBL" id="SDL54693.1"/>
    </source>
</evidence>
<dbReference type="EMBL" id="FNFB01000023">
    <property type="protein sequence ID" value="SDL54693.1"/>
    <property type="molecule type" value="Genomic_DNA"/>
</dbReference>
<feature type="transmembrane region" description="Helical" evidence="1">
    <location>
        <begin position="21"/>
        <end position="43"/>
    </location>
</feature>
<accession>A0A1G9KYV6</accession>
<evidence type="ECO:0000313" key="3">
    <source>
        <dbReference type="Proteomes" id="UP000198683"/>
    </source>
</evidence>
<dbReference type="OrthoDB" id="3539876at2"/>
<keyword evidence="1" id="KW-0812">Transmembrane</keyword>
<feature type="transmembrane region" description="Helical" evidence="1">
    <location>
        <begin position="49"/>
        <end position="70"/>
    </location>
</feature>
<protein>
    <recommendedName>
        <fullName evidence="4">SPW repeat-containing protein</fullName>
    </recommendedName>
</protein>
<organism evidence="2 3">
    <name type="scientific">Nonomuraea maritima</name>
    <dbReference type="NCBI Taxonomy" id="683260"/>
    <lineage>
        <taxon>Bacteria</taxon>
        <taxon>Bacillati</taxon>
        <taxon>Actinomycetota</taxon>
        <taxon>Actinomycetes</taxon>
        <taxon>Streptosporangiales</taxon>
        <taxon>Streptosporangiaceae</taxon>
        <taxon>Nonomuraea</taxon>
    </lineage>
</organism>
<reference evidence="2 3" key="1">
    <citation type="submission" date="2016-10" db="EMBL/GenBank/DDBJ databases">
        <authorList>
            <person name="de Groot N.N."/>
        </authorList>
    </citation>
    <scope>NUCLEOTIDE SEQUENCE [LARGE SCALE GENOMIC DNA]</scope>
    <source>
        <strain evidence="2 3">CGMCC 4.5681</strain>
    </source>
</reference>
<keyword evidence="1" id="KW-0472">Membrane</keyword>
<dbReference type="Proteomes" id="UP000198683">
    <property type="component" value="Unassembled WGS sequence"/>
</dbReference>
<feature type="transmembrane region" description="Helical" evidence="1">
    <location>
        <begin position="102"/>
        <end position="121"/>
    </location>
</feature>
<name>A0A1G9KYV6_9ACTN</name>
<keyword evidence="1" id="KW-1133">Transmembrane helix</keyword>
<sequence>MSESYTITAMPPSVAVARFCMWAQSILGLVGVLLLATLLGGALPTGVVGAFLLWLAVPLATLALIGFLAARMSSRRGWVRTAGLVMEALIVFLGGWQLLDGVTVGNLLGVAMAGIVFWLLCGPSSATWFDR</sequence>
<evidence type="ECO:0008006" key="4">
    <source>
        <dbReference type="Google" id="ProtNLM"/>
    </source>
</evidence>
<proteinExistence type="predicted"/>
<feature type="transmembrane region" description="Helical" evidence="1">
    <location>
        <begin position="77"/>
        <end position="96"/>
    </location>
</feature>
<dbReference type="RefSeq" id="WP_090771137.1">
    <property type="nucleotide sequence ID" value="NZ_FNFB01000023.1"/>
</dbReference>
<dbReference type="AlphaFoldDB" id="A0A1G9KYV6"/>
<keyword evidence="3" id="KW-1185">Reference proteome</keyword>
<gene>
    <name evidence="2" type="ORF">SAMN05421874_123107</name>
</gene>
<evidence type="ECO:0000256" key="1">
    <source>
        <dbReference type="SAM" id="Phobius"/>
    </source>
</evidence>